<dbReference type="GO" id="GO:0043565">
    <property type="term" value="F:sequence-specific DNA binding"/>
    <property type="evidence" value="ECO:0007669"/>
    <property type="project" value="InterPro"/>
</dbReference>
<reference evidence="5 6" key="1">
    <citation type="submission" date="2018-03" db="EMBL/GenBank/DDBJ databases">
        <title>Genomic Encyclopedia of Archaeal and Bacterial Type Strains, Phase II (KMG-II): from individual species to whole genera.</title>
        <authorList>
            <person name="Goeker M."/>
        </authorList>
    </citation>
    <scope>NUCLEOTIDE SEQUENCE [LARGE SCALE GENOMIC DNA]</scope>
    <source>
        <strain evidence="5 6">DSM 43146</strain>
    </source>
</reference>
<dbReference type="Pfam" id="PF12833">
    <property type="entry name" value="HTH_18"/>
    <property type="match status" value="1"/>
</dbReference>
<dbReference type="PROSITE" id="PS00041">
    <property type="entry name" value="HTH_ARAC_FAMILY_1"/>
    <property type="match status" value="1"/>
</dbReference>
<dbReference type="InterPro" id="IPR050204">
    <property type="entry name" value="AraC_XylS_family_regulators"/>
</dbReference>
<dbReference type="SUPFAM" id="SSF46689">
    <property type="entry name" value="Homeodomain-like"/>
    <property type="match status" value="2"/>
</dbReference>
<dbReference type="RefSeq" id="WP_106322276.1">
    <property type="nucleotide sequence ID" value="NZ_BOMO01000051.1"/>
</dbReference>
<dbReference type="PANTHER" id="PTHR46796">
    <property type="entry name" value="HTH-TYPE TRANSCRIPTIONAL ACTIVATOR RHAS-RELATED"/>
    <property type="match status" value="1"/>
</dbReference>
<dbReference type="EMBL" id="PVMZ01000010">
    <property type="protein sequence ID" value="PRX19378.1"/>
    <property type="molecule type" value="Genomic_DNA"/>
</dbReference>
<keyword evidence="3" id="KW-0804">Transcription</keyword>
<dbReference type="AlphaFoldDB" id="A0A2T0K8H7"/>
<dbReference type="OrthoDB" id="9816011at2"/>
<evidence type="ECO:0000313" key="5">
    <source>
        <dbReference type="EMBL" id="PRX19378.1"/>
    </source>
</evidence>
<dbReference type="InterPro" id="IPR020449">
    <property type="entry name" value="Tscrpt_reg_AraC-type_HTH"/>
</dbReference>
<name>A0A2T0K8H7_9ACTN</name>
<evidence type="ECO:0000259" key="4">
    <source>
        <dbReference type="PROSITE" id="PS01124"/>
    </source>
</evidence>
<sequence>MYSSTERAVGRVIDKMRDNLSEPLTVDDMARAAMFSKFHFTRVFQRVTGTSPGRFLSAIRLQEAKRLLITTKLNVAEISLRVGYNSVGTFSTRFTKSVGLSPTMYRRLGGYASRIPVQSRGPERNTIVGTADGSVEKSIPGPIFMGLFPQRIPEGRPVCCMVLDEPGEFFFAGVPDGSWYLLCHSVSGDLFNLHQQCVTVASVGPIVVRGTRTFPINVRLKPASKIDPPVLLALLDSRKAAIERLETAKAA</sequence>
<proteinExistence type="predicted"/>
<dbReference type="PROSITE" id="PS01124">
    <property type="entry name" value="HTH_ARAC_FAMILY_2"/>
    <property type="match status" value="1"/>
</dbReference>
<feature type="domain" description="HTH araC/xylS-type" evidence="4">
    <location>
        <begin position="10"/>
        <end position="108"/>
    </location>
</feature>
<evidence type="ECO:0000313" key="6">
    <source>
        <dbReference type="Proteomes" id="UP000239415"/>
    </source>
</evidence>
<protein>
    <submittedName>
        <fullName evidence="5">AraC family transcriptional regulator</fullName>
    </submittedName>
</protein>
<dbReference type="PRINTS" id="PR00032">
    <property type="entry name" value="HTHARAC"/>
</dbReference>
<dbReference type="InterPro" id="IPR018062">
    <property type="entry name" value="HTH_AraC-typ_CS"/>
</dbReference>
<evidence type="ECO:0000256" key="1">
    <source>
        <dbReference type="ARBA" id="ARBA00023015"/>
    </source>
</evidence>
<organism evidence="5 6">
    <name type="scientific">Actinoplanes italicus</name>
    <dbReference type="NCBI Taxonomy" id="113567"/>
    <lineage>
        <taxon>Bacteria</taxon>
        <taxon>Bacillati</taxon>
        <taxon>Actinomycetota</taxon>
        <taxon>Actinomycetes</taxon>
        <taxon>Micromonosporales</taxon>
        <taxon>Micromonosporaceae</taxon>
        <taxon>Actinoplanes</taxon>
    </lineage>
</organism>
<keyword evidence="6" id="KW-1185">Reference proteome</keyword>
<evidence type="ECO:0000256" key="3">
    <source>
        <dbReference type="ARBA" id="ARBA00023163"/>
    </source>
</evidence>
<accession>A0A2T0K8H7</accession>
<dbReference type="GO" id="GO:0003700">
    <property type="term" value="F:DNA-binding transcription factor activity"/>
    <property type="evidence" value="ECO:0007669"/>
    <property type="project" value="InterPro"/>
</dbReference>
<dbReference type="Gene3D" id="1.10.10.60">
    <property type="entry name" value="Homeodomain-like"/>
    <property type="match status" value="2"/>
</dbReference>
<dbReference type="Proteomes" id="UP000239415">
    <property type="component" value="Unassembled WGS sequence"/>
</dbReference>
<dbReference type="SMART" id="SM00342">
    <property type="entry name" value="HTH_ARAC"/>
    <property type="match status" value="1"/>
</dbReference>
<gene>
    <name evidence="5" type="ORF">CLV67_110130</name>
</gene>
<dbReference type="InterPro" id="IPR018060">
    <property type="entry name" value="HTH_AraC"/>
</dbReference>
<evidence type="ECO:0000256" key="2">
    <source>
        <dbReference type="ARBA" id="ARBA00023125"/>
    </source>
</evidence>
<comment type="caution">
    <text evidence="5">The sequence shown here is derived from an EMBL/GenBank/DDBJ whole genome shotgun (WGS) entry which is preliminary data.</text>
</comment>
<dbReference type="InterPro" id="IPR009057">
    <property type="entry name" value="Homeodomain-like_sf"/>
</dbReference>
<keyword evidence="2" id="KW-0238">DNA-binding</keyword>
<keyword evidence="1" id="KW-0805">Transcription regulation</keyword>